<feature type="transmembrane region" description="Helical" evidence="1">
    <location>
        <begin position="40"/>
        <end position="59"/>
    </location>
</feature>
<sequence length="154" mass="16928">MHPALMAFLGLIAVSAIYIGLKDVVAGNTKFKFSLALSPTAAICLFVAAAATAGLILSIPTNASYLSPKQINEQVDQCWSVNGSPIPIYQTDEPQNVSRIECVQKKPTQESFLTIQEFTDQVEKCKLVGGSPKPIYKDDDPMKVYRIQCVRQKY</sequence>
<keyword evidence="3" id="KW-1185">Reference proteome</keyword>
<gene>
    <name evidence="2" type="ORF">EV681_4553</name>
</gene>
<accession>A0A4V2FRP1</accession>
<dbReference type="Proteomes" id="UP000293398">
    <property type="component" value="Unassembled WGS sequence"/>
</dbReference>
<evidence type="ECO:0000313" key="2">
    <source>
        <dbReference type="EMBL" id="RZT91199.1"/>
    </source>
</evidence>
<dbReference type="RefSeq" id="WP_130305303.1">
    <property type="nucleotide sequence ID" value="NZ_SHKO01000006.1"/>
</dbReference>
<dbReference type="EMBL" id="SHKO01000006">
    <property type="protein sequence ID" value="RZT91199.1"/>
    <property type="molecule type" value="Genomic_DNA"/>
</dbReference>
<keyword evidence="1" id="KW-0472">Membrane</keyword>
<proteinExistence type="predicted"/>
<organism evidence="2 3">
    <name type="scientific">Advenella incenata</name>
    <dbReference type="NCBI Taxonomy" id="267800"/>
    <lineage>
        <taxon>Bacteria</taxon>
        <taxon>Pseudomonadati</taxon>
        <taxon>Pseudomonadota</taxon>
        <taxon>Betaproteobacteria</taxon>
        <taxon>Burkholderiales</taxon>
        <taxon>Alcaligenaceae</taxon>
    </lineage>
</organism>
<comment type="caution">
    <text evidence="2">The sequence shown here is derived from an EMBL/GenBank/DDBJ whole genome shotgun (WGS) entry which is preliminary data.</text>
</comment>
<dbReference type="AlphaFoldDB" id="A0A4V2FRP1"/>
<evidence type="ECO:0000313" key="3">
    <source>
        <dbReference type="Proteomes" id="UP000293398"/>
    </source>
</evidence>
<reference evidence="2 3" key="1">
    <citation type="submission" date="2019-02" db="EMBL/GenBank/DDBJ databases">
        <title>Genomic Encyclopedia of Type Strains, Phase IV (KMG-IV): sequencing the most valuable type-strain genomes for metagenomic binning, comparative biology and taxonomic classification.</title>
        <authorList>
            <person name="Goeker M."/>
        </authorList>
    </citation>
    <scope>NUCLEOTIDE SEQUENCE [LARGE SCALE GENOMIC DNA]</scope>
    <source>
        <strain evidence="2 3">DSM 23814</strain>
    </source>
</reference>
<keyword evidence="1" id="KW-0812">Transmembrane</keyword>
<protein>
    <submittedName>
        <fullName evidence="2">Uncharacterized protein</fullName>
    </submittedName>
</protein>
<keyword evidence="1" id="KW-1133">Transmembrane helix</keyword>
<name>A0A4V2FRP1_9BURK</name>
<evidence type="ECO:0000256" key="1">
    <source>
        <dbReference type="SAM" id="Phobius"/>
    </source>
</evidence>